<evidence type="ECO:0000256" key="2">
    <source>
        <dbReference type="ARBA" id="ARBA00022741"/>
    </source>
</evidence>
<dbReference type="AlphaFoldDB" id="A0A183IW15"/>
<dbReference type="Proteomes" id="UP000270296">
    <property type="component" value="Unassembled WGS sequence"/>
</dbReference>
<keyword evidence="4" id="KW-0175">Coiled coil</keyword>
<feature type="domain" description="Kinesin motor" evidence="8">
    <location>
        <begin position="6"/>
        <end position="135"/>
    </location>
</feature>
<dbReference type="OrthoDB" id="3176171at2759"/>
<dbReference type="GO" id="GO:0005524">
    <property type="term" value="F:ATP binding"/>
    <property type="evidence" value="ECO:0007669"/>
    <property type="project" value="UniProtKB-UniRule"/>
</dbReference>
<dbReference type="PANTHER" id="PTHR47968:SF75">
    <property type="entry name" value="CENTROMERE-ASSOCIATED PROTEIN E"/>
    <property type="match status" value="1"/>
</dbReference>
<evidence type="ECO:0000256" key="5">
    <source>
        <dbReference type="ARBA" id="ARBA00023175"/>
    </source>
</evidence>
<dbReference type="WBParaSite" id="SBAD_0000810501-mRNA-1">
    <property type="protein sequence ID" value="SBAD_0000810501-mRNA-1"/>
    <property type="gene ID" value="SBAD_0000810501"/>
</dbReference>
<evidence type="ECO:0000256" key="4">
    <source>
        <dbReference type="ARBA" id="ARBA00023054"/>
    </source>
</evidence>
<protein>
    <submittedName>
        <fullName evidence="11">Kinesin motor domain-containing protein</fullName>
    </submittedName>
</protein>
<dbReference type="SMART" id="SM00129">
    <property type="entry name" value="KISc"/>
    <property type="match status" value="1"/>
</dbReference>
<dbReference type="InterPro" id="IPR027640">
    <property type="entry name" value="Kinesin-like_fam"/>
</dbReference>
<comment type="subcellular location">
    <subcellularLocation>
        <location evidence="1">Cytoplasm</location>
        <location evidence="1">Cytoskeleton</location>
    </subcellularLocation>
</comment>
<evidence type="ECO:0000256" key="7">
    <source>
        <dbReference type="PROSITE-ProRule" id="PRU00283"/>
    </source>
</evidence>
<name>A0A183IW15_9BILA</name>
<evidence type="ECO:0000256" key="1">
    <source>
        <dbReference type="ARBA" id="ARBA00004245"/>
    </source>
</evidence>
<dbReference type="PROSITE" id="PS50067">
    <property type="entry name" value="KINESIN_MOTOR_2"/>
    <property type="match status" value="1"/>
</dbReference>
<accession>A0A183IW15</accession>
<keyword evidence="6" id="KW-0963">Cytoplasm</keyword>
<dbReference type="PANTHER" id="PTHR47968">
    <property type="entry name" value="CENTROMERE PROTEIN E"/>
    <property type="match status" value="1"/>
</dbReference>
<dbReference type="GO" id="GO:0005856">
    <property type="term" value="C:cytoskeleton"/>
    <property type="evidence" value="ECO:0007669"/>
    <property type="project" value="UniProtKB-SubCell"/>
</dbReference>
<dbReference type="Gene3D" id="3.40.850.10">
    <property type="entry name" value="Kinesin motor domain"/>
    <property type="match status" value="1"/>
</dbReference>
<evidence type="ECO:0000256" key="3">
    <source>
        <dbReference type="ARBA" id="ARBA00022840"/>
    </source>
</evidence>
<reference evidence="9 10" key="2">
    <citation type="submission" date="2018-11" db="EMBL/GenBank/DDBJ databases">
        <authorList>
            <consortium name="Pathogen Informatics"/>
        </authorList>
    </citation>
    <scope>NUCLEOTIDE SEQUENCE [LARGE SCALE GENOMIC DNA]</scope>
</reference>
<feature type="binding site" evidence="7">
    <location>
        <begin position="92"/>
        <end position="99"/>
    </location>
    <ligand>
        <name>ATP</name>
        <dbReference type="ChEBI" id="CHEBI:30616"/>
    </ligand>
</feature>
<dbReference type="InterPro" id="IPR027417">
    <property type="entry name" value="P-loop_NTPase"/>
</dbReference>
<evidence type="ECO:0000256" key="6">
    <source>
        <dbReference type="ARBA" id="ARBA00023212"/>
    </source>
</evidence>
<keyword evidence="2 7" id="KW-0547">Nucleotide-binding</keyword>
<evidence type="ECO:0000313" key="9">
    <source>
        <dbReference type="EMBL" id="VDP14385.1"/>
    </source>
</evidence>
<keyword evidence="6" id="KW-0206">Cytoskeleton</keyword>
<reference evidence="11" key="1">
    <citation type="submission" date="2016-06" db="UniProtKB">
        <authorList>
            <consortium name="WormBaseParasite"/>
        </authorList>
    </citation>
    <scope>IDENTIFICATION</scope>
</reference>
<sequence>MYNQEKIKVFVRCRPLIQREIEASCEKQWKCVGKTIQRRIASGVARQPSHCAYSFDNVFDEDDSNQTIYDESFREIICAAMEGFNGTVFAYGQTASGKTHTISGNKEDPGLIQYGIGEIFSIIENVSAKMGSSVL</sequence>
<dbReference type="GO" id="GO:0007018">
    <property type="term" value="P:microtubule-based movement"/>
    <property type="evidence" value="ECO:0007669"/>
    <property type="project" value="InterPro"/>
</dbReference>
<dbReference type="InterPro" id="IPR001752">
    <property type="entry name" value="Kinesin_motor_dom"/>
</dbReference>
<dbReference type="GO" id="GO:0003777">
    <property type="term" value="F:microtubule motor activity"/>
    <property type="evidence" value="ECO:0007669"/>
    <property type="project" value="InterPro"/>
</dbReference>
<dbReference type="InterPro" id="IPR036961">
    <property type="entry name" value="Kinesin_motor_dom_sf"/>
</dbReference>
<proteinExistence type="inferred from homology"/>
<evidence type="ECO:0000313" key="10">
    <source>
        <dbReference type="Proteomes" id="UP000270296"/>
    </source>
</evidence>
<dbReference type="SUPFAM" id="SSF52540">
    <property type="entry name" value="P-loop containing nucleoside triphosphate hydrolases"/>
    <property type="match status" value="1"/>
</dbReference>
<evidence type="ECO:0000259" key="8">
    <source>
        <dbReference type="PROSITE" id="PS50067"/>
    </source>
</evidence>
<dbReference type="EMBL" id="UZAM01010966">
    <property type="protein sequence ID" value="VDP14385.1"/>
    <property type="molecule type" value="Genomic_DNA"/>
</dbReference>
<organism evidence="11">
    <name type="scientific">Soboliphyme baturini</name>
    <dbReference type="NCBI Taxonomy" id="241478"/>
    <lineage>
        <taxon>Eukaryota</taxon>
        <taxon>Metazoa</taxon>
        <taxon>Ecdysozoa</taxon>
        <taxon>Nematoda</taxon>
        <taxon>Enoplea</taxon>
        <taxon>Dorylaimia</taxon>
        <taxon>Dioctophymatida</taxon>
        <taxon>Dioctophymatoidea</taxon>
        <taxon>Soboliphymatidae</taxon>
        <taxon>Soboliphyme</taxon>
    </lineage>
</organism>
<keyword evidence="10" id="KW-1185">Reference proteome</keyword>
<comment type="similarity">
    <text evidence="7">Belongs to the TRAFAC class myosin-kinesin ATPase superfamily. Kinesin family.</text>
</comment>
<keyword evidence="3 7" id="KW-0067">ATP-binding</keyword>
<dbReference type="GO" id="GO:0008017">
    <property type="term" value="F:microtubule binding"/>
    <property type="evidence" value="ECO:0007669"/>
    <property type="project" value="InterPro"/>
</dbReference>
<gene>
    <name evidence="9" type="ORF">SBAD_LOCUS7812</name>
</gene>
<evidence type="ECO:0000313" key="11">
    <source>
        <dbReference type="WBParaSite" id="SBAD_0000810501-mRNA-1"/>
    </source>
</evidence>
<dbReference type="Pfam" id="PF00225">
    <property type="entry name" value="Kinesin"/>
    <property type="match status" value="1"/>
</dbReference>
<keyword evidence="5 7" id="KW-0505">Motor protein</keyword>